<sequence length="524" mass="57106">MASSPPLAPSGTGRGRAHDGKGNRAVHCRPGFQHLEASSREHEEREPKLRPAARFLRPDIHSPPSGRNVAYTGKRSSLTGIDGMTANQYAFRAPRTQHEKYCTFNMRRTLQLSPTDDELLVPQQRAAEHHRRFSDAWLKAKCIDYRTRLPAQERIGQTSASDADHHHGTAMEACEVPAAIADISTDGLMPHSSAVYSRSPVPCSRSLAAAQAASSSHLQRGLQDAGHNLDSFLPARQNSPCVALTVCQSTSIGAQKCNTSASPLLYITPCLRCAPCSRNPSANEVPCKGKALVKGKPRVPCPRFSPEQLKEIKSFLRHKGSAQRSVVLVLMGKERLAGGRKSEGEGSLVLSNLPGERLGCEAASAYLWIEPLVVSFVLTPAALLSVNTVRRDRLRRLITGSARELPRRRGGPPGPSPVCWACWEDPAPAQFHRLNFVGRPRSDNHPPSPIHQMPGCDEQIAIRWLRLLADICPSMSTESPGNRLHRLPWSGQRSTMLVAPARLHPGGATGPDARPKQAQTGCRC</sequence>
<dbReference type="AlphaFoldDB" id="A0A2U3EPF9"/>
<proteinExistence type="predicted"/>
<evidence type="ECO:0000256" key="1">
    <source>
        <dbReference type="SAM" id="MobiDB-lite"/>
    </source>
</evidence>
<evidence type="ECO:0000313" key="3">
    <source>
        <dbReference type="Proteomes" id="UP000245956"/>
    </source>
</evidence>
<name>A0A2U3EPF9_PURLI</name>
<evidence type="ECO:0000313" key="2">
    <source>
        <dbReference type="EMBL" id="PWI76396.1"/>
    </source>
</evidence>
<dbReference type="EMBL" id="LCWV01000001">
    <property type="protein sequence ID" value="PWI76396.1"/>
    <property type="molecule type" value="Genomic_DNA"/>
</dbReference>
<protein>
    <submittedName>
        <fullName evidence="2">Uncharacterized protein</fullName>
    </submittedName>
</protein>
<reference evidence="2 3" key="1">
    <citation type="journal article" date="2016" name="Front. Microbiol.">
        <title>Genome and transcriptome sequences reveal the specific parasitism of the nematophagous Purpureocillium lilacinum 36-1.</title>
        <authorList>
            <person name="Xie J."/>
            <person name="Li S."/>
            <person name="Mo C."/>
            <person name="Xiao X."/>
            <person name="Peng D."/>
            <person name="Wang G."/>
            <person name="Xiao Y."/>
        </authorList>
    </citation>
    <scope>NUCLEOTIDE SEQUENCE [LARGE SCALE GENOMIC DNA]</scope>
    <source>
        <strain evidence="2 3">36-1</strain>
    </source>
</reference>
<organism evidence="2 3">
    <name type="scientific">Purpureocillium lilacinum</name>
    <name type="common">Paecilomyces lilacinus</name>
    <dbReference type="NCBI Taxonomy" id="33203"/>
    <lineage>
        <taxon>Eukaryota</taxon>
        <taxon>Fungi</taxon>
        <taxon>Dikarya</taxon>
        <taxon>Ascomycota</taxon>
        <taxon>Pezizomycotina</taxon>
        <taxon>Sordariomycetes</taxon>
        <taxon>Hypocreomycetidae</taxon>
        <taxon>Hypocreales</taxon>
        <taxon>Ophiocordycipitaceae</taxon>
        <taxon>Purpureocillium</taxon>
    </lineage>
</organism>
<accession>A0A2U3EPF9</accession>
<feature type="region of interest" description="Disordered" evidence="1">
    <location>
        <begin position="1"/>
        <end position="52"/>
    </location>
</feature>
<dbReference type="Proteomes" id="UP000245956">
    <property type="component" value="Unassembled WGS sequence"/>
</dbReference>
<feature type="compositionally biased region" description="Basic and acidic residues" evidence="1">
    <location>
        <begin position="37"/>
        <end position="49"/>
    </location>
</feature>
<comment type="caution">
    <text evidence="2">The sequence shown here is derived from an EMBL/GenBank/DDBJ whole genome shotgun (WGS) entry which is preliminary data.</text>
</comment>
<gene>
    <name evidence="2" type="ORF">PCL_03590</name>
</gene>